<evidence type="ECO:0000256" key="3">
    <source>
        <dbReference type="ARBA" id="ARBA00001946"/>
    </source>
</evidence>
<evidence type="ECO:0000256" key="4">
    <source>
        <dbReference type="ARBA" id="ARBA00004496"/>
    </source>
</evidence>
<organism evidence="15">
    <name type="scientific">freshwater metagenome</name>
    <dbReference type="NCBI Taxonomy" id="449393"/>
    <lineage>
        <taxon>unclassified sequences</taxon>
        <taxon>metagenomes</taxon>
        <taxon>ecological metagenomes</taxon>
    </lineage>
</organism>
<dbReference type="PANTHER" id="PTHR10954">
    <property type="entry name" value="RIBONUCLEASE H2 SUBUNIT A"/>
    <property type="match status" value="1"/>
</dbReference>
<dbReference type="InterPro" id="IPR024567">
    <property type="entry name" value="RNase_HII/HIII_dom"/>
</dbReference>
<keyword evidence="9" id="KW-0540">Nuclease</keyword>
<dbReference type="PROSITE" id="PS51975">
    <property type="entry name" value="RNASE_H_2"/>
    <property type="match status" value="1"/>
</dbReference>
<gene>
    <name evidence="15" type="ORF">UFOPK3401_00799</name>
</gene>
<evidence type="ECO:0000259" key="14">
    <source>
        <dbReference type="PROSITE" id="PS51975"/>
    </source>
</evidence>
<dbReference type="Pfam" id="PF01351">
    <property type="entry name" value="RNase_HII"/>
    <property type="match status" value="1"/>
</dbReference>
<evidence type="ECO:0000256" key="9">
    <source>
        <dbReference type="ARBA" id="ARBA00022722"/>
    </source>
</evidence>
<comment type="catalytic activity">
    <reaction evidence="1">
        <text>Endonucleolytic cleavage to 5'-phosphomonoester.</text>
        <dbReference type="EC" id="3.1.26.4"/>
    </reaction>
</comment>
<sequence length="210" mass="22005">MRSYEAALHTRGFSPIAGVDEAGRGACAGPLVVAAVVLGTSPLLRGVADSKSLTARARAQLFDVIFEHASAVAVVIIEPDEIDDLGVHRADLEGMRRALARLDVSANYAITDGYPIEGLPIPSLAVWKGDQVCASVAAASIIAKVTRDRIMVQLDASYPEYGFASHKGYVTAAHKAALANVGPSQVHRYSFAPVSAAAALHNQTKSSILS</sequence>
<name>A0A6J7DJT2_9ZZZZ</name>
<keyword evidence="13" id="KW-0464">Manganese</keyword>
<dbReference type="PANTHER" id="PTHR10954:SF18">
    <property type="entry name" value="RIBONUCLEASE HII"/>
    <property type="match status" value="1"/>
</dbReference>
<dbReference type="GO" id="GO:0032299">
    <property type="term" value="C:ribonuclease H2 complex"/>
    <property type="evidence" value="ECO:0007669"/>
    <property type="project" value="TreeGrafter"/>
</dbReference>
<comment type="cofactor">
    <cofactor evidence="2">
        <name>Mn(2+)</name>
        <dbReference type="ChEBI" id="CHEBI:29035"/>
    </cofactor>
</comment>
<keyword evidence="12" id="KW-0378">Hydrolase</keyword>
<dbReference type="EMBL" id="CAFBLM010000031">
    <property type="protein sequence ID" value="CAB4870887.1"/>
    <property type="molecule type" value="Genomic_DNA"/>
</dbReference>
<evidence type="ECO:0000313" key="15">
    <source>
        <dbReference type="EMBL" id="CAB4870887.1"/>
    </source>
</evidence>
<dbReference type="InterPro" id="IPR022898">
    <property type="entry name" value="RNase_HII"/>
</dbReference>
<dbReference type="NCBIfam" id="NF000595">
    <property type="entry name" value="PRK00015.1-3"/>
    <property type="match status" value="1"/>
</dbReference>
<proteinExistence type="inferred from homology"/>
<evidence type="ECO:0000256" key="6">
    <source>
        <dbReference type="ARBA" id="ARBA00012180"/>
    </source>
</evidence>
<evidence type="ECO:0000256" key="7">
    <source>
        <dbReference type="ARBA" id="ARBA00019179"/>
    </source>
</evidence>
<evidence type="ECO:0000256" key="13">
    <source>
        <dbReference type="ARBA" id="ARBA00023211"/>
    </source>
</evidence>
<dbReference type="Gene3D" id="3.30.420.10">
    <property type="entry name" value="Ribonuclease H-like superfamily/Ribonuclease H"/>
    <property type="match status" value="1"/>
</dbReference>
<evidence type="ECO:0000256" key="1">
    <source>
        <dbReference type="ARBA" id="ARBA00000077"/>
    </source>
</evidence>
<protein>
    <recommendedName>
        <fullName evidence="7">Ribonuclease HII</fullName>
        <ecNumber evidence="6">3.1.26.4</ecNumber>
    </recommendedName>
</protein>
<keyword evidence="10" id="KW-0479">Metal-binding</keyword>
<keyword evidence="11" id="KW-0255">Endonuclease</keyword>
<dbReference type="InterPro" id="IPR036397">
    <property type="entry name" value="RNaseH_sf"/>
</dbReference>
<evidence type="ECO:0000256" key="8">
    <source>
        <dbReference type="ARBA" id="ARBA00022490"/>
    </source>
</evidence>
<dbReference type="GO" id="GO:0046872">
    <property type="term" value="F:metal ion binding"/>
    <property type="evidence" value="ECO:0007669"/>
    <property type="project" value="UniProtKB-KW"/>
</dbReference>
<evidence type="ECO:0000256" key="11">
    <source>
        <dbReference type="ARBA" id="ARBA00022759"/>
    </source>
</evidence>
<reference evidence="15" key="1">
    <citation type="submission" date="2020-05" db="EMBL/GenBank/DDBJ databases">
        <authorList>
            <person name="Chiriac C."/>
            <person name="Salcher M."/>
            <person name="Ghai R."/>
            <person name="Kavagutti S V."/>
        </authorList>
    </citation>
    <scope>NUCLEOTIDE SEQUENCE</scope>
</reference>
<keyword evidence="8" id="KW-0963">Cytoplasm</keyword>
<dbReference type="SUPFAM" id="SSF53098">
    <property type="entry name" value="Ribonuclease H-like"/>
    <property type="match status" value="1"/>
</dbReference>
<comment type="similarity">
    <text evidence="5">Belongs to the RNase HII family.</text>
</comment>
<dbReference type="GO" id="GO:0006298">
    <property type="term" value="P:mismatch repair"/>
    <property type="evidence" value="ECO:0007669"/>
    <property type="project" value="TreeGrafter"/>
</dbReference>
<dbReference type="GO" id="GO:0005737">
    <property type="term" value="C:cytoplasm"/>
    <property type="evidence" value="ECO:0007669"/>
    <property type="project" value="UniProtKB-SubCell"/>
</dbReference>
<dbReference type="AlphaFoldDB" id="A0A6J7DJT2"/>
<evidence type="ECO:0000256" key="2">
    <source>
        <dbReference type="ARBA" id="ARBA00001936"/>
    </source>
</evidence>
<evidence type="ECO:0000256" key="12">
    <source>
        <dbReference type="ARBA" id="ARBA00022801"/>
    </source>
</evidence>
<accession>A0A6J7DJT2</accession>
<dbReference type="InterPro" id="IPR012337">
    <property type="entry name" value="RNaseH-like_sf"/>
</dbReference>
<dbReference type="CDD" id="cd07182">
    <property type="entry name" value="RNase_HII_bacteria_HII_like"/>
    <property type="match status" value="1"/>
</dbReference>
<feature type="domain" description="RNase H type-2" evidence="14">
    <location>
        <begin position="14"/>
        <end position="203"/>
    </location>
</feature>
<comment type="subcellular location">
    <subcellularLocation>
        <location evidence="4">Cytoplasm</location>
    </subcellularLocation>
</comment>
<dbReference type="GO" id="GO:0004523">
    <property type="term" value="F:RNA-DNA hybrid ribonuclease activity"/>
    <property type="evidence" value="ECO:0007669"/>
    <property type="project" value="UniProtKB-EC"/>
</dbReference>
<dbReference type="GO" id="GO:0043137">
    <property type="term" value="P:DNA replication, removal of RNA primer"/>
    <property type="evidence" value="ECO:0007669"/>
    <property type="project" value="TreeGrafter"/>
</dbReference>
<evidence type="ECO:0000256" key="5">
    <source>
        <dbReference type="ARBA" id="ARBA00007383"/>
    </source>
</evidence>
<evidence type="ECO:0000256" key="10">
    <source>
        <dbReference type="ARBA" id="ARBA00022723"/>
    </source>
</evidence>
<comment type="cofactor">
    <cofactor evidence="3">
        <name>Mg(2+)</name>
        <dbReference type="ChEBI" id="CHEBI:18420"/>
    </cofactor>
</comment>
<dbReference type="InterPro" id="IPR001352">
    <property type="entry name" value="RNase_HII/HIII"/>
</dbReference>
<dbReference type="GO" id="GO:0003723">
    <property type="term" value="F:RNA binding"/>
    <property type="evidence" value="ECO:0007669"/>
    <property type="project" value="InterPro"/>
</dbReference>
<dbReference type="HAMAP" id="MF_00052_B">
    <property type="entry name" value="RNase_HII_B"/>
    <property type="match status" value="1"/>
</dbReference>
<dbReference type="EC" id="3.1.26.4" evidence="6"/>